<evidence type="ECO:0000256" key="1">
    <source>
        <dbReference type="ARBA" id="ARBA00001933"/>
    </source>
</evidence>
<comment type="cofactor">
    <cofactor evidence="1">
        <name>pyridoxal 5'-phosphate</name>
        <dbReference type="ChEBI" id="CHEBI:597326"/>
    </cofactor>
</comment>
<organism evidence="7 8">
    <name type="scientific">Lacibacter cauensis</name>
    <dbReference type="NCBI Taxonomy" id="510947"/>
    <lineage>
        <taxon>Bacteria</taxon>
        <taxon>Pseudomonadati</taxon>
        <taxon>Bacteroidota</taxon>
        <taxon>Chitinophagia</taxon>
        <taxon>Chitinophagales</taxon>
        <taxon>Chitinophagaceae</taxon>
        <taxon>Lacibacter</taxon>
    </lineage>
</organism>
<dbReference type="InterPro" id="IPR001926">
    <property type="entry name" value="TrpB-like_PALP"/>
</dbReference>
<accession>A0A562SVT1</accession>
<comment type="similarity">
    <text evidence="2">Belongs to the ACC deaminase/D-cysteine desulfhydrase family.</text>
</comment>
<evidence type="ECO:0000259" key="6">
    <source>
        <dbReference type="Pfam" id="PF00291"/>
    </source>
</evidence>
<dbReference type="PANTHER" id="PTHR43780">
    <property type="entry name" value="1-AMINOCYCLOPROPANE-1-CARBOXYLATE DEAMINASE-RELATED"/>
    <property type="match status" value="1"/>
</dbReference>
<gene>
    <name evidence="7" type="ORF">IQ13_0069</name>
</gene>
<dbReference type="Gene3D" id="3.40.50.1100">
    <property type="match status" value="2"/>
</dbReference>
<evidence type="ECO:0000256" key="2">
    <source>
        <dbReference type="ARBA" id="ARBA00008639"/>
    </source>
</evidence>
<sequence length="301" mass="32471">MQTIPLTIASTGAEWLLANGTVFPFTVARLDVLHPVISGNKWFKLKYNLQKAISEHKQGILTMGGAYSNHLCATAFACFEQDLSSIGIIRGEIKEPLNTTLAFCKAHGMQLIPVSRAEYDSNSAAVNQIKQQNDHFSFVPEGGNNSEGLRGCTEILSAIDDAHSYTHILCAMGTGTTFKGIAAAAKPHQTVIGIPVLKIKAAEQQQFLQQHAATTTAAATTVLFEFAGAGYARTTQEQFNFMNLFYTKTGIPTDIVYTGKLMQAAVTLAEQHYFPQDSSVLLIHSGGLQGNNSLPAGTLLF</sequence>
<proteinExistence type="inferred from homology"/>
<dbReference type="InterPro" id="IPR027278">
    <property type="entry name" value="ACCD_DCysDesulf"/>
</dbReference>
<reference evidence="7 8" key="1">
    <citation type="journal article" date="2015" name="Stand. Genomic Sci.">
        <title>Genomic Encyclopedia of Bacterial and Archaeal Type Strains, Phase III: the genomes of soil and plant-associated and newly described type strains.</title>
        <authorList>
            <person name="Whitman W.B."/>
            <person name="Woyke T."/>
            <person name="Klenk H.P."/>
            <person name="Zhou Y."/>
            <person name="Lilburn T.G."/>
            <person name="Beck B.J."/>
            <person name="De Vos P."/>
            <person name="Vandamme P."/>
            <person name="Eisen J.A."/>
            <person name="Garrity G."/>
            <person name="Hugenholtz P."/>
            <person name="Kyrpides N.C."/>
        </authorList>
    </citation>
    <scope>NUCLEOTIDE SEQUENCE [LARGE SCALE GENOMIC DNA]</scope>
    <source>
        <strain evidence="7 8">CGMCC 1.7271</strain>
    </source>
</reference>
<dbReference type="RefSeq" id="WP_144883388.1">
    <property type="nucleotide sequence ID" value="NZ_VLLE01000002.1"/>
</dbReference>
<keyword evidence="3 5" id="KW-0663">Pyridoxal phosphate</keyword>
<dbReference type="PIRSF" id="PIRSF006278">
    <property type="entry name" value="ACCD_DCysDesulf"/>
    <property type="match status" value="1"/>
</dbReference>
<protein>
    <submittedName>
        <fullName evidence="7">1-aminocyclopropane-1-carboxylate deaminase</fullName>
    </submittedName>
</protein>
<feature type="active site" description="Nucleophile" evidence="4">
    <location>
        <position position="68"/>
    </location>
</feature>
<dbReference type="Proteomes" id="UP000316167">
    <property type="component" value="Unassembled WGS sequence"/>
</dbReference>
<dbReference type="GO" id="GO:0019148">
    <property type="term" value="F:D-cysteine desulfhydrase activity"/>
    <property type="evidence" value="ECO:0007669"/>
    <property type="project" value="TreeGrafter"/>
</dbReference>
<dbReference type="AlphaFoldDB" id="A0A562SVT1"/>
<evidence type="ECO:0000313" key="8">
    <source>
        <dbReference type="Proteomes" id="UP000316167"/>
    </source>
</evidence>
<feature type="modified residue" description="N6-(pyridoxal phosphate)lysine" evidence="5">
    <location>
        <position position="41"/>
    </location>
</feature>
<feature type="domain" description="Tryptophan synthase beta chain-like PALP" evidence="6">
    <location>
        <begin position="29"/>
        <end position="286"/>
    </location>
</feature>
<evidence type="ECO:0000256" key="3">
    <source>
        <dbReference type="ARBA" id="ARBA00022898"/>
    </source>
</evidence>
<keyword evidence="8" id="KW-1185">Reference proteome</keyword>
<evidence type="ECO:0000313" key="7">
    <source>
        <dbReference type="EMBL" id="TWI84916.1"/>
    </source>
</evidence>
<dbReference type="PANTHER" id="PTHR43780:SF2">
    <property type="entry name" value="1-AMINOCYCLOPROPANE-1-CARBOXYLATE DEAMINASE-RELATED"/>
    <property type="match status" value="1"/>
</dbReference>
<evidence type="ECO:0000256" key="5">
    <source>
        <dbReference type="PIRSR" id="PIRSR006278-2"/>
    </source>
</evidence>
<evidence type="ECO:0000256" key="4">
    <source>
        <dbReference type="PIRSR" id="PIRSR006278-1"/>
    </source>
</evidence>
<dbReference type="SUPFAM" id="SSF53686">
    <property type="entry name" value="Tryptophan synthase beta subunit-like PLP-dependent enzymes"/>
    <property type="match status" value="1"/>
</dbReference>
<dbReference type="InterPro" id="IPR036052">
    <property type="entry name" value="TrpB-like_PALP_sf"/>
</dbReference>
<dbReference type="EMBL" id="VLLE01000002">
    <property type="protein sequence ID" value="TWI84916.1"/>
    <property type="molecule type" value="Genomic_DNA"/>
</dbReference>
<dbReference type="OrthoDB" id="9801249at2"/>
<name>A0A562SVT1_9BACT</name>
<dbReference type="Pfam" id="PF00291">
    <property type="entry name" value="PALP"/>
    <property type="match status" value="1"/>
</dbReference>
<comment type="caution">
    <text evidence="7">The sequence shown here is derived from an EMBL/GenBank/DDBJ whole genome shotgun (WGS) entry which is preliminary data.</text>
</comment>